<protein>
    <submittedName>
        <fullName evidence="2">Uncharacterized protein</fullName>
    </submittedName>
</protein>
<gene>
    <name evidence="2" type="ORF">ACFO3J_28265</name>
</gene>
<keyword evidence="3" id="KW-1185">Reference proteome</keyword>
<comment type="caution">
    <text evidence="2">The sequence shown here is derived from an EMBL/GenBank/DDBJ whole genome shotgun (WGS) entry which is preliminary data.</text>
</comment>
<reference evidence="3" key="1">
    <citation type="journal article" date="2019" name="Int. J. Syst. Evol. Microbiol.">
        <title>The Global Catalogue of Microorganisms (GCM) 10K type strain sequencing project: providing services to taxonomists for standard genome sequencing and annotation.</title>
        <authorList>
            <consortium name="The Broad Institute Genomics Platform"/>
            <consortium name="The Broad Institute Genome Sequencing Center for Infectious Disease"/>
            <person name="Wu L."/>
            <person name="Ma J."/>
        </authorList>
    </citation>
    <scope>NUCLEOTIDE SEQUENCE [LARGE SCALE GENOMIC DNA]</scope>
    <source>
        <strain evidence="3">CGMCC 4.7237</strain>
    </source>
</reference>
<dbReference type="Proteomes" id="UP001595765">
    <property type="component" value="Unassembled WGS sequence"/>
</dbReference>
<name>A0ABV8HWN1_9ACTN</name>
<accession>A0ABV8HWN1</accession>
<proteinExistence type="predicted"/>
<organism evidence="2 3">
    <name type="scientific">Streptomyces polygonati</name>
    <dbReference type="NCBI Taxonomy" id="1617087"/>
    <lineage>
        <taxon>Bacteria</taxon>
        <taxon>Bacillati</taxon>
        <taxon>Actinomycetota</taxon>
        <taxon>Actinomycetes</taxon>
        <taxon>Kitasatosporales</taxon>
        <taxon>Streptomycetaceae</taxon>
        <taxon>Streptomyces</taxon>
    </lineage>
</organism>
<sequence length="95" mass="10004">MCIIQASLAGPYGNGAERIACSSPGPTIVVFGPFAQLNAAFSSKIANAVAFEELQRFIPASVRTVESGTGPDRVAGLRTSSGYRPPRASEPRHRD</sequence>
<evidence type="ECO:0000256" key="1">
    <source>
        <dbReference type="SAM" id="MobiDB-lite"/>
    </source>
</evidence>
<evidence type="ECO:0000313" key="3">
    <source>
        <dbReference type="Proteomes" id="UP001595765"/>
    </source>
</evidence>
<dbReference type="RefSeq" id="WP_386435119.1">
    <property type="nucleotide sequence ID" value="NZ_JBHSBB010000026.1"/>
</dbReference>
<dbReference type="EMBL" id="JBHSBB010000026">
    <property type="protein sequence ID" value="MFC4035334.1"/>
    <property type="molecule type" value="Genomic_DNA"/>
</dbReference>
<feature type="region of interest" description="Disordered" evidence="1">
    <location>
        <begin position="65"/>
        <end position="95"/>
    </location>
</feature>
<evidence type="ECO:0000313" key="2">
    <source>
        <dbReference type="EMBL" id="MFC4035334.1"/>
    </source>
</evidence>